<keyword evidence="1" id="KW-0812">Transmembrane</keyword>
<dbReference type="CDD" id="cd00027">
    <property type="entry name" value="BRCT"/>
    <property type="match status" value="1"/>
</dbReference>
<reference evidence="3" key="1">
    <citation type="journal article" date="2019" name="Int. J. Syst. Evol. Microbiol.">
        <title>The Global Catalogue of Microorganisms (GCM) 10K type strain sequencing project: providing services to taxonomists for standard genome sequencing and annotation.</title>
        <authorList>
            <consortium name="The Broad Institute Genomics Platform"/>
            <consortium name="The Broad Institute Genome Sequencing Center for Infectious Disease"/>
            <person name="Wu L."/>
            <person name="Ma J."/>
        </authorList>
    </citation>
    <scope>NUCLEOTIDE SEQUENCE [LARGE SCALE GENOMIC DNA]</scope>
    <source>
        <strain evidence="3">CECT 9128</strain>
    </source>
</reference>
<keyword evidence="1" id="KW-0472">Membrane</keyword>
<evidence type="ECO:0000256" key="1">
    <source>
        <dbReference type="SAM" id="Phobius"/>
    </source>
</evidence>
<dbReference type="RefSeq" id="WP_290231982.1">
    <property type="nucleotide sequence ID" value="NZ_JAUFPZ010000002.1"/>
</dbReference>
<dbReference type="InterPro" id="IPR036420">
    <property type="entry name" value="BRCT_dom_sf"/>
</dbReference>
<dbReference type="Proteomes" id="UP001595793">
    <property type="component" value="Unassembled WGS sequence"/>
</dbReference>
<keyword evidence="3" id="KW-1185">Reference proteome</keyword>
<sequence length="139" mass="16012">MTTETIIIATYVLIFLLISFLVIQHLSDDDKQSKKRRIKTLAEEFEGQKVLIDGKLNEDYSKIKKILKRFNVEMQHKMSTKTGILITGKNPDDFVIEEAKSFGTKIYSEDSFLALCNAPHFKLKSKLRSMQRATVKVKI</sequence>
<gene>
    <name evidence="2" type="ORF">ACFOS1_20085</name>
</gene>
<comment type="caution">
    <text evidence="2">The sequence shown here is derived from an EMBL/GenBank/DDBJ whole genome shotgun (WGS) entry which is preliminary data.</text>
</comment>
<protein>
    <submittedName>
        <fullName evidence="2">BRCT domain-containing protein</fullName>
    </submittedName>
</protein>
<feature type="transmembrane region" description="Helical" evidence="1">
    <location>
        <begin position="6"/>
        <end position="27"/>
    </location>
</feature>
<proteinExistence type="predicted"/>
<organism evidence="2 3">
    <name type="scientific">Zunongwangia endophytica</name>
    <dbReference type="NCBI Taxonomy" id="1808945"/>
    <lineage>
        <taxon>Bacteria</taxon>
        <taxon>Pseudomonadati</taxon>
        <taxon>Bacteroidota</taxon>
        <taxon>Flavobacteriia</taxon>
        <taxon>Flavobacteriales</taxon>
        <taxon>Flavobacteriaceae</taxon>
        <taxon>Zunongwangia</taxon>
    </lineage>
</organism>
<dbReference type="SUPFAM" id="SSF52113">
    <property type="entry name" value="BRCT domain"/>
    <property type="match status" value="1"/>
</dbReference>
<evidence type="ECO:0000313" key="3">
    <source>
        <dbReference type="Proteomes" id="UP001595793"/>
    </source>
</evidence>
<keyword evidence="1" id="KW-1133">Transmembrane helix</keyword>
<dbReference type="Gene3D" id="3.40.50.10190">
    <property type="entry name" value="BRCT domain"/>
    <property type="match status" value="1"/>
</dbReference>
<accession>A0ABV8HFA2</accession>
<evidence type="ECO:0000313" key="2">
    <source>
        <dbReference type="EMBL" id="MFC4029728.1"/>
    </source>
</evidence>
<dbReference type="EMBL" id="JBHSAS010000034">
    <property type="protein sequence ID" value="MFC4029728.1"/>
    <property type="molecule type" value="Genomic_DNA"/>
</dbReference>
<name>A0ABV8HFA2_9FLAO</name>